<dbReference type="SUPFAM" id="SSF51366">
    <property type="entry name" value="Ribulose-phoshate binding barrel"/>
    <property type="match status" value="1"/>
</dbReference>
<reference evidence="11 12" key="1">
    <citation type="submission" date="2016-08" db="EMBL/GenBank/DDBJ databases">
        <title>Whole genome sequence of Pseudomonas graminis strain UASWS1507, a potential biological control agent for agriculture.</title>
        <authorList>
            <person name="Crovadore J."/>
            <person name="Calmin G."/>
            <person name="Chablais R."/>
            <person name="Cochard B."/>
            <person name="Lefort F."/>
        </authorList>
    </citation>
    <scope>NUCLEOTIDE SEQUENCE [LARGE SCALE GENOMIC DNA]</scope>
    <source>
        <strain evidence="11 12">UASWS1507</strain>
    </source>
</reference>
<evidence type="ECO:0000256" key="9">
    <source>
        <dbReference type="HAMAP-Rule" id="MF_00131"/>
    </source>
</evidence>
<dbReference type="PROSITE" id="PS00167">
    <property type="entry name" value="TRP_SYNTHASE_ALPHA"/>
    <property type="match status" value="1"/>
</dbReference>
<dbReference type="AlphaFoldDB" id="A0A1C2E6B1"/>
<feature type="active site" description="Proton acceptor" evidence="9">
    <location>
        <position position="60"/>
    </location>
</feature>
<dbReference type="HAMAP" id="MF_00131">
    <property type="entry name" value="Trp_synth_alpha"/>
    <property type="match status" value="1"/>
</dbReference>
<name>A0A1C2E6B1_9PSED</name>
<dbReference type="Gene3D" id="3.20.20.70">
    <property type="entry name" value="Aldolase class I"/>
    <property type="match status" value="1"/>
</dbReference>
<evidence type="ECO:0000256" key="4">
    <source>
        <dbReference type="ARBA" id="ARBA00022605"/>
    </source>
</evidence>
<dbReference type="STRING" id="158627.BW687_09645"/>
<evidence type="ECO:0000313" key="11">
    <source>
        <dbReference type="EMBL" id="OCX22548.1"/>
    </source>
</evidence>
<accession>A0A1C2E6B1</accession>
<dbReference type="NCBIfam" id="TIGR00262">
    <property type="entry name" value="trpA"/>
    <property type="match status" value="1"/>
</dbReference>
<evidence type="ECO:0000256" key="8">
    <source>
        <dbReference type="ARBA" id="ARBA00049047"/>
    </source>
</evidence>
<evidence type="ECO:0000256" key="7">
    <source>
        <dbReference type="ARBA" id="ARBA00023239"/>
    </source>
</evidence>
<dbReference type="Pfam" id="PF00290">
    <property type="entry name" value="Trp_syntA"/>
    <property type="match status" value="1"/>
</dbReference>
<dbReference type="InterPro" id="IPR011060">
    <property type="entry name" value="RibuloseP-bd_barrel"/>
</dbReference>
<evidence type="ECO:0000256" key="10">
    <source>
        <dbReference type="RuleBase" id="RU003662"/>
    </source>
</evidence>
<keyword evidence="6 9" id="KW-0057">Aromatic amino acid biosynthesis</keyword>
<dbReference type="OrthoDB" id="9804578at2"/>
<dbReference type="InterPro" id="IPR002028">
    <property type="entry name" value="Trp_synthase_suA"/>
</dbReference>
<comment type="pathway">
    <text evidence="2 9">Amino-acid biosynthesis; L-tryptophan biosynthesis; L-tryptophan from chorismate: step 5/5.</text>
</comment>
<dbReference type="GO" id="GO:0004834">
    <property type="term" value="F:tryptophan synthase activity"/>
    <property type="evidence" value="ECO:0007669"/>
    <property type="project" value="UniProtKB-UniRule"/>
</dbReference>
<evidence type="ECO:0000256" key="6">
    <source>
        <dbReference type="ARBA" id="ARBA00023141"/>
    </source>
</evidence>
<dbReference type="CDD" id="cd04724">
    <property type="entry name" value="Tryptophan_synthase_alpha"/>
    <property type="match status" value="1"/>
</dbReference>
<comment type="subunit">
    <text evidence="3 9">Tetramer of two alpha and two beta chains.</text>
</comment>
<keyword evidence="4 9" id="KW-0028">Amino-acid biosynthesis</keyword>
<proteinExistence type="inferred from homology"/>
<comment type="caution">
    <text evidence="11">The sequence shown here is derived from an EMBL/GenBank/DDBJ whole genome shotgun (WGS) entry which is preliminary data.</text>
</comment>
<protein>
    <recommendedName>
        <fullName evidence="9">Tryptophan synthase alpha chain</fullName>
        <ecNumber evidence="9">4.2.1.20</ecNumber>
    </recommendedName>
</protein>
<evidence type="ECO:0000256" key="5">
    <source>
        <dbReference type="ARBA" id="ARBA00022822"/>
    </source>
</evidence>
<dbReference type="GO" id="GO:0005829">
    <property type="term" value="C:cytosol"/>
    <property type="evidence" value="ECO:0007669"/>
    <property type="project" value="TreeGrafter"/>
</dbReference>
<comment type="similarity">
    <text evidence="9 10">Belongs to the TrpA family.</text>
</comment>
<evidence type="ECO:0000256" key="1">
    <source>
        <dbReference type="ARBA" id="ARBA00003365"/>
    </source>
</evidence>
<dbReference type="RefSeq" id="WP_065988004.1">
    <property type="nucleotide sequence ID" value="NZ_MDEN01000059.1"/>
</dbReference>
<dbReference type="InterPro" id="IPR018204">
    <property type="entry name" value="Trp_synthase_alpha_AS"/>
</dbReference>
<dbReference type="InterPro" id="IPR013785">
    <property type="entry name" value="Aldolase_TIM"/>
</dbReference>
<dbReference type="PANTHER" id="PTHR43406:SF1">
    <property type="entry name" value="TRYPTOPHAN SYNTHASE ALPHA CHAIN, CHLOROPLASTIC"/>
    <property type="match status" value="1"/>
</dbReference>
<dbReference type="UniPathway" id="UPA00035">
    <property type="reaction ID" value="UER00044"/>
</dbReference>
<evidence type="ECO:0000256" key="3">
    <source>
        <dbReference type="ARBA" id="ARBA00011270"/>
    </source>
</evidence>
<sequence length="286" mass="30344">MSRLQTRFAELKEQNRAALVTFVTAGDPGYDTSLAILKGLPKAGADVIELGMPFTDPMADGPAIQLANIRALHAKQNLAKTLQMVREFREEDSTTPLVLMGYYNPIHNYGIERFISEAHTSGVDGLIVVDLPPEHNAELCDPAQDAGLDFIRLTTPTTDDVRLPTVLNGSSGFVYYVSVAGVTGAGSATIDHVKDAVQRLRRHTDLPISVGFGIRTADQAAAIARVADGVVVGSALIDQIANASSPEQAVSGVLGLCAQLSEGVRKARVAEGKVSDTEESRSLAAH</sequence>
<organism evidence="11 12">
    <name type="scientific">Pseudomonas graminis</name>
    <dbReference type="NCBI Taxonomy" id="158627"/>
    <lineage>
        <taxon>Bacteria</taxon>
        <taxon>Pseudomonadati</taxon>
        <taxon>Pseudomonadota</taxon>
        <taxon>Gammaproteobacteria</taxon>
        <taxon>Pseudomonadales</taxon>
        <taxon>Pseudomonadaceae</taxon>
        <taxon>Pseudomonas</taxon>
    </lineage>
</organism>
<dbReference type="PANTHER" id="PTHR43406">
    <property type="entry name" value="TRYPTOPHAN SYNTHASE, ALPHA CHAIN"/>
    <property type="match status" value="1"/>
</dbReference>
<dbReference type="EC" id="4.2.1.20" evidence="9"/>
<keyword evidence="5 9" id="KW-0822">Tryptophan biosynthesis</keyword>
<dbReference type="Proteomes" id="UP000095143">
    <property type="component" value="Unassembled WGS sequence"/>
</dbReference>
<comment type="catalytic activity">
    <reaction evidence="8 9">
        <text>(1S,2R)-1-C-(indol-3-yl)glycerol 3-phosphate + L-serine = D-glyceraldehyde 3-phosphate + L-tryptophan + H2O</text>
        <dbReference type="Rhea" id="RHEA:10532"/>
        <dbReference type="ChEBI" id="CHEBI:15377"/>
        <dbReference type="ChEBI" id="CHEBI:33384"/>
        <dbReference type="ChEBI" id="CHEBI:57912"/>
        <dbReference type="ChEBI" id="CHEBI:58866"/>
        <dbReference type="ChEBI" id="CHEBI:59776"/>
        <dbReference type="EC" id="4.2.1.20"/>
    </reaction>
</comment>
<evidence type="ECO:0000313" key="12">
    <source>
        <dbReference type="Proteomes" id="UP000095143"/>
    </source>
</evidence>
<dbReference type="FunFam" id="3.20.20.70:FF:000037">
    <property type="entry name" value="Tryptophan synthase alpha chain"/>
    <property type="match status" value="1"/>
</dbReference>
<keyword evidence="7 9" id="KW-0456">Lyase</keyword>
<gene>
    <name evidence="9" type="primary">trpA</name>
    <name evidence="11" type="ORF">BBI10_08560</name>
</gene>
<evidence type="ECO:0000256" key="2">
    <source>
        <dbReference type="ARBA" id="ARBA00004733"/>
    </source>
</evidence>
<dbReference type="EMBL" id="MDEN01000059">
    <property type="protein sequence ID" value="OCX22548.1"/>
    <property type="molecule type" value="Genomic_DNA"/>
</dbReference>
<comment type="function">
    <text evidence="1 9">The alpha subunit is responsible for the aldol cleavage of indoleglycerol phosphate to indole and glyceraldehyde 3-phosphate.</text>
</comment>
<feature type="active site" description="Proton acceptor" evidence="9">
    <location>
        <position position="49"/>
    </location>
</feature>